<sequence length="58" mass="6228">MPRATSSEGIVDAPFGIFAWTCRCALWSGAPNMGLSRLSDARGRSDDCMLLNGSNLNH</sequence>
<evidence type="ECO:0000313" key="1">
    <source>
        <dbReference type="EMBL" id="GFH32407.1"/>
    </source>
</evidence>
<dbReference type="EMBL" id="BLLF01006609">
    <property type="protein sequence ID" value="GFH32407.1"/>
    <property type="molecule type" value="Genomic_DNA"/>
</dbReference>
<gene>
    <name evidence="1" type="ORF">HaLaN_31619</name>
</gene>
<feature type="non-terminal residue" evidence="1">
    <location>
        <position position="1"/>
    </location>
</feature>
<protein>
    <submittedName>
        <fullName evidence="1">Uncharacterized protein</fullName>
    </submittedName>
</protein>
<organism evidence="1 2">
    <name type="scientific">Haematococcus lacustris</name>
    <name type="common">Green alga</name>
    <name type="synonym">Haematococcus pluvialis</name>
    <dbReference type="NCBI Taxonomy" id="44745"/>
    <lineage>
        <taxon>Eukaryota</taxon>
        <taxon>Viridiplantae</taxon>
        <taxon>Chlorophyta</taxon>
        <taxon>core chlorophytes</taxon>
        <taxon>Chlorophyceae</taxon>
        <taxon>CS clade</taxon>
        <taxon>Chlamydomonadales</taxon>
        <taxon>Haematococcaceae</taxon>
        <taxon>Haematococcus</taxon>
    </lineage>
</organism>
<keyword evidence="2" id="KW-1185">Reference proteome</keyword>
<evidence type="ECO:0000313" key="2">
    <source>
        <dbReference type="Proteomes" id="UP000485058"/>
    </source>
</evidence>
<reference evidence="1 2" key="1">
    <citation type="submission" date="2020-02" db="EMBL/GenBank/DDBJ databases">
        <title>Draft genome sequence of Haematococcus lacustris strain NIES-144.</title>
        <authorList>
            <person name="Morimoto D."/>
            <person name="Nakagawa S."/>
            <person name="Yoshida T."/>
            <person name="Sawayama S."/>
        </authorList>
    </citation>
    <scope>NUCLEOTIDE SEQUENCE [LARGE SCALE GENOMIC DNA]</scope>
    <source>
        <strain evidence="1 2">NIES-144</strain>
    </source>
</reference>
<dbReference type="AlphaFoldDB" id="A0A6A0AKQ3"/>
<proteinExistence type="predicted"/>
<accession>A0A6A0AKQ3</accession>
<name>A0A6A0AKQ3_HAELA</name>
<dbReference type="Proteomes" id="UP000485058">
    <property type="component" value="Unassembled WGS sequence"/>
</dbReference>
<feature type="non-terminal residue" evidence="1">
    <location>
        <position position="58"/>
    </location>
</feature>
<comment type="caution">
    <text evidence="1">The sequence shown here is derived from an EMBL/GenBank/DDBJ whole genome shotgun (WGS) entry which is preliminary data.</text>
</comment>